<evidence type="ECO:0000313" key="3">
    <source>
        <dbReference type="Proteomes" id="UP000002039"/>
    </source>
</evidence>
<evidence type="ECO:0000313" key="2">
    <source>
        <dbReference type="EMBL" id="OAT02374.1"/>
    </source>
</evidence>
<dbReference type="RefSeq" id="XP_045282101.1">
    <property type="nucleotide sequence ID" value="XM_045426620.1"/>
</dbReference>
<sequence>MAAEGAENESDIDELTSRRDDISLQGMMTTTTATKEAGEEGGVAMKAVLPRLIDTTVFIFNLAFLAAMEAAAAP</sequence>
<reference evidence="3" key="1">
    <citation type="journal article" date="2015" name="PLoS Genet.">
        <title>The dynamic genome and transcriptome of the human fungal pathogen Blastomyces and close relative Emmonsia.</title>
        <authorList>
            <person name="Munoz J.F."/>
            <person name="Gauthier G.M."/>
            <person name="Desjardins C.A."/>
            <person name="Gallo J.E."/>
            <person name="Holder J."/>
            <person name="Sullivan T.D."/>
            <person name="Marty A.J."/>
            <person name="Carmen J.C."/>
            <person name="Chen Z."/>
            <person name="Ding L."/>
            <person name="Gujja S."/>
            <person name="Magrini V."/>
            <person name="Misas E."/>
            <person name="Mitreva M."/>
            <person name="Priest M."/>
            <person name="Saif S."/>
            <person name="Whiston E.A."/>
            <person name="Young S."/>
            <person name="Zeng Q."/>
            <person name="Goldman W.E."/>
            <person name="Mardis E.R."/>
            <person name="Taylor J.W."/>
            <person name="McEwen J.G."/>
            <person name="Clay O.K."/>
            <person name="Klein B.S."/>
            <person name="Cuomo C.A."/>
        </authorList>
    </citation>
    <scope>NUCLEOTIDE SEQUENCE [LARGE SCALE GENOMIC DNA]</scope>
    <source>
        <strain evidence="3">ER-3 / ATCC MYA-2586</strain>
    </source>
</reference>
<dbReference type="Proteomes" id="UP000002039">
    <property type="component" value="Unassembled WGS sequence"/>
</dbReference>
<gene>
    <name evidence="2" type="ORF">BDCG_17508</name>
</gene>
<organism evidence="2 3">
    <name type="scientific">Ajellomyces dermatitidis (strain ER-3 / ATCC MYA-2586)</name>
    <name type="common">Blastomyces dermatitidis</name>
    <dbReference type="NCBI Taxonomy" id="559297"/>
    <lineage>
        <taxon>Eukaryota</taxon>
        <taxon>Fungi</taxon>
        <taxon>Dikarya</taxon>
        <taxon>Ascomycota</taxon>
        <taxon>Pezizomycotina</taxon>
        <taxon>Eurotiomycetes</taxon>
        <taxon>Eurotiomycetidae</taxon>
        <taxon>Onygenales</taxon>
        <taxon>Ajellomycetaceae</taxon>
        <taxon>Blastomyces</taxon>
    </lineage>
</organism>
<protein>
    <submittedName>
        <fullName evidence="2">Uncharacterized protein</fullName>
    </submittedName>
</protein>
<evidence type="ECO:0000256" key="1">
    <source>
        <dbReference type="SAM" id="MobiDB-lite"/>
    </source>
</evidence>
<proteinExistence type="predicted"/>
<feature type="region of interest" description="Disordered" evidence="1">
    <location>
        <begin position="1"/>
        <end position="25"/>
    </location>
</feature>
<dbReference type="GeneID" id="69032400"/>
<dbReference type="EMBL" id="EQ999980">
    <property type="protein sequence ID" value="OAT02374.1"/>
    <property type="molecule type" value="Genomic_DNA"/>
</dbReference>
<keyword evidence="3" id="KW-1185">Reference proteome</keyword>
<feature type="compositionally biased region" description="Acidic residues" evidence="1">
    <location>
        <begin position="1"/>
        <end position="14"/>
    </location>
</feature>
<name>A0ABX2VZ05_AJEDR</name>
<accession>A0ABX2VZ05</accession>